<evidence type="ECO:0000256" key="3">
    <source>
        <dbReference type="ARBA" id="ARBA00022833"/>
    </source>
</evidence>
<proteinExistence type="predicted"/>
<feature type="domain" description="RING-type" evidence="6">
    <location>
        <begin position="357"/>
        <end position="411"/>
    </location>
</feature>
<dbReference type="SUPFAM" id="SSF57850">
    <property type="entry name" value="RING/U-box"/>
    <property type="match status" value="1"/>
</dbReference>
<evidence type="ECO:0000313" key="8">
    <source>
        <dbReference type="Proteomes" id="UP000664521"/>
    </source>
</evidence>
<dbReference type="PROSITE" id="PS50089">
    <property type="entry name" value="ZF_RING_2"/>
    <property type="match status" value="1"/>
</dbReference>
<reference evidence="7" key="1">
    <citation type="submission" date="2021-03" db="EMBL/GenBank/DDBJ databases">
        <authorList>
            <person name="Tagirdzhanova G."/>
        </authorList>
    </citation>
    <scope>NUCLEOTIDE SEQUENCE</scope>
</reference>
<evidence type="ECO:0000256" key="4">
    <source>
        <dbReference type="PROSITE-ProRule" id="PRU00175"/>
    </source>
</evidence>
<dbReference type="AlphaFoldDB" id="A0A8H3IK85"/>
<feature type="compositionally biased region" description="Acidic residues" evidence="5">
    <location>
        <begin position="216"/>
        <end position="232"/>
    </location>
</feature>
<keyword evidence="8" id="KW-1185">Reference proteome</keyword>
<dbReference type="InterPro" id="IPR001841">
    <property type="entry name" value="Znf_RING"/>
</dbReference>
<evidence type="ECO:0000256" key="5">
    <source>
        <dbReference type="SAM" id="MobiDB-lite"/>
    </source>
</evidence>
<sequence length="418" mass="48004">MALPGRGPPTAATFYRAKEISEPLLGWSFHQWTCQKLRAVLEYYDDQFDEYKETASKIDLMRRLDRLIRRIAPLEKYRMSVNDRDRILRAAGLGPRPKFDHRLAEVVRYVLEGDDHDELGLEEEFPYVSEMLKLGPPPAKCPLVSEYKAVADDYRVYLVIYRFGVPIEDDATFAREYHDVAGTQRTYSAEGRDCFIRYALYRSLLKREQLEAFIANEEDMDEESSNEEETSEENTSRGNRSHPGFSTTPSPPDPSTSSQTSISPPSDYLCSEEDLFARTSTSVRKTIHDEAVLILDNTPSSESTPDPTRPRKRKRVDDSPRPHPPHPQPQHSPPCVTCHRTFSPTPDGFTTETMRCCPGCHEIIKVVKEPYHVPTICPQCRHEFCWRCLADWSRIASHGSSEHRGTCPRYREPCQRCV</sequence>
<feature type="region of interest" description="Disordered" evidence="5">
    <location>
        <begin position="216"/>
        <end position="268"/>
    </location>
</feature>
<dbReference type="Proteomes" id="UP000664521">
    <property type="component" value="Unassembled WGS sequence"/>
</dbReference>
<accession>A0A8H3IK85</accession>
<feature type="region of interest" description="Disordered" evidence="5">
    <location>
        <begin position="294"/>
        <end position="336"/>
    </location>
</feature>
<evidence type="ECO:0000259" key="6">
    <source>
        <dbReference type="PROSITE" id="PS50089"/>
    </source>
</evidence>
<feature type="compositionally biased region" description="Low complexity" evidence="5">
    <location>
        <begin position="255"/>
        <end position="266"/>
    </location>
</feature>
<dbReference type="GO" id="GO:0008270">
    <property type="term" value="F:zinc ion binding"/>
    <property type="evidence" value="ECO:0007669"/>
    <property type="project" value="UniProtKB-KW"/>
</dbReference>
<name>A0A8H3IK85_9LECA</name>
<comment type="caution">
    <text evidence="7">The sequence shown here is derived from an EMBL/GenBank/DDBJ whole genome shotgun (WGS) entry which is preliminary data.</text>
</comment>
<keyword evidence="3" id="KW-0862">Zinc</keyword>
<dbReference type="Gene3D" id="1.20.120.1750">
    <property type="match status" value="1"/>
</dbReference>
<dbReference type="EMBL" id="CAJPDS010000058">
    <property type="protein sequence ID" value="CAF9931117.1"/>
    <property type="molecule type" value="Genomic_DNA"/>
</dbReference>
<dbReference type="PROSITE" id="PS00518">
    <property type="entry name" value="ZF_RING_1"/>
    <property type="match status" value="1"/>
</dbReference>
<dbReference type="Pfam" id="PF22191">
    <property type="entry name" value="IBR_1"/>
    <property type="match status" value="1"/>
</dbReference>
<evidence type="ECO:0000256" key="2">
    <source>
        <dbReference type="ARBA" id="ARBA00022771"/>
    </source>
</evidence>
<evidence type="ECO:0000256" key="1">
    <source>
        <dbReference type="ARBA" id="ARBA00022723"/>
    </source>
</evidence>
<gene>
    <name evidence="7" type="ORF">HETSPECPRED_007789</name>
</gene>
<keyword evidence="1" id="KW-0479">Metal-binding</keyword>
<dbReference type="InterPro" id="IPR017907">
    <property type="entry name" value="Znf_RING_CS"/>
</dbReference>
<evidence type="ECO:0000313" key="7">
    <source>
        <dbReference type="EMBL" id="CAF9931117.1"/>
    </source>
</evidence>
<protein>
    <recommendedName>
        <fullName evidence="6">RING-type domain-containing protein</fullName>
    </recommendedName>
</protein>
<dbReference type="OrthoDB" id="1431934at2759"/>
<organism evidence="7 8">
    <name type="scientific">Heterodermia speciosa</name>
    <dbReference type="NCBI Taxonomy" id="116794"/>
    <lineage>
        <taxon>Eukaryota</taxon>
        <taxon>Fungi</taxon>
        <taxon>Dikarya</taxon>
        <taxon>Ascomycota</taxon>
        <taxon>Pezizomycotina</taxon>
        <taxon>Lecanoromycetes</taxon>
        <taxon>OSLEUM clade</taxon>
        <taxon>Lecanoromycetidae</taxon>
        <taxon>Caliciales</taxon>
        <taxon>Physciaceae</taxon>
        <taxon>Heterodermia</taxon>
    </lineage>
</organism>
<keyword evidence="2 4" id="KW-0863">Zinc-finger</keyword>